<sequence>MYDMTAASDAAQRIGTIVHLGAGTGEALDNYLDSGAAQIVLVEPEPERAEDLRALVASLSARDQARVQVIERAVAMQDGTAMLTVFNQTDASSLVPPTGLSELYPGLRVLSRTEVETVSPASLLKTLTLDPDALNWLIVETPGLEAQVLRALADLGGLTQFVRLDLRCGAEPLYEGAASGQEILTWLAEEGYLLGPSPEEADPDLCERRLMRNPSLPKIRAVEAECADLKARLGELEAALDVQTQERAAERQSTEAAAASQAEQLHSLTAALEEKSKALETSEQARKTRVEQVEHLNAEKAALTEKLSQSEAAAASQAEQVQSLTAALEEKSKALETSEQARKTRVEQVEHLNAEKAALTERLSQSEAAAASQAERVQSLTAALEEKSKALESSEQARKTRVEQVENLNSEKAALTEKLSKSEAAAASQAEQVRSLTAEKTALSAQVDDLTKKLAEASLVTKADLAAAHAERDRLRKELEDTKAALQTSQTQRAQLAQSRDDIVRAEGQIALIKDLLLSGPEL</sequence>
<dbReference type="AlphaFoldDB" id="A0A238LJS5"/>
<evidence type="ECO:0000313" key="2">
    <source>
        <dbReference type="EMBL" id="SMY09216.1"/>
    </source>
</evidence>
<dbReference type="EMBL" id="FXZK01000008">
    <property type="protein sequence ID" value="SMY09216.1"/>
    <property type="molecule type" value="Genomic_DNA"/>
</dbReference>
<evidence type="ECO:0000313" key="3">
    <source>
        <dbReference type="Proteomes" id="UP000201613"/>
    </source>
</evidence>
<dbReference type="PANTHER" id="PTHR23159">
    <property type="entry name" value="CENTROSOMAL PROTEIN 2"/>
    <property type="match status" value="1"/>
</dbReference>
<dbReference type="Gene3D" id="3.40.50.150">
    <property type="entry name" value="Vaccinia Virus protein VP39"/>
    <property type="match status" value="1"/>
</dbReference>
<keyword evidence="3" id="KW-1185">Reference proteome</keyword>
<protein>
    <submittedName>
        <fullName evidence="2">Chromosome partition protein Smc</fullName>
    </submittedName>
</protein>
<organism evidence="2 3">
    <name type="scientific">Flavimaricola marinus</name>
    <dbReference type="NCBI Taxonomy" id="1819565"/>
    <lineage>
        <taxon>Bacteria</taxon>
        <taxon>Pseudomonadati</taxon>
        <taxon>Pseudomonadota</taxon>
        <taxon>Alphaproteobacteria</taxon>
        <taxon>Rhodobacterales</taxon>
        <taxon>Paracoccaceae</taxon>
        <taxon>Flavimaricola</taxon>
    </lineage>
</organism>
<dbReference type="PANTHER" id="PTHR23159:SF31">
    <property type="entry name" value="CENTROSOME-ASSOCIATED PROTEIN CEP250 ISOFORM X1"/>
    <property type="match status" value="1"/>
</dbReference>
<evidence type="ECO:0000256" key="1">
    <source>
        <dbReference type="SAM" id="MobiDB-lite"/>
    </source>
</evidence>
<dbReference type="Gene3D" id="1.20.5.340">
    <property type="match status" value="1"/>
</dbReference>
<feature type="compositionally biased region" description="Low complexity" evidence="1">
    <location>
        <begin position="254"/>
        <end position="263"/>
    </location>
</feature>
<gene>
    <name evidence="2" type="primary">smc_3</name>
    <name evidence="2" type="ORF">LOM8899_03381</name>
</gene>
<reference evidence="2 3" key="1">
    <citation type="submission" date="2017-05" db="EMBL/GenBank/DDBJ databases">
        <authorList>
            <person name="Song R."/>
            <person name="Chenine A.L."/>
            <person name="Ruprecht R.M."/>
        </authorList>
    </citation>
    <scope>NUCLEOTIDE SEQUENCE [LARGE SCALE GENOMIC DNA]</scope>
    <source>
        <strain evidence="2 3">CECT 8899</strain>
    </source>
</reference>
<dbReference type="InterPro" id="IPR029063">
    <property type="entry name" value="SAM-dependent_MTases_sf"/>
</dbReference>
<name>A0A238LJS5_9RHOB</name>
<proteinExistence type="predicted"/>
<accession>A0A238LJS5</accession>
<dbReference type="Proteomes" id="UP000201613">
    <property type="component" value="Unassembled WGS sequence"/>
</dbReference>
<dbReference type="SUPFAM" id="SSF53335">
    <property type="entry name" value="S-adenosyl-L-methionine-dependent methyltransferases"/>
    <property type="match status" value="1"/>
</dbReference>
<feature type="region of interest" description="Disordered" evidence="1">
    <location>
        <begin position="244"/>
        <end position="263"/>
    </location>
</feature>